<organism evidence="3 4">
    <name type="scientific">Bosea lupini</name>
    <dbReference type="NCBI Taxonomy" id="1036779"/>
    <lineage>
        <taxon>Bacteria</taxon>
        <taxon>Pseudomonadati</taxon>
        <taxon>Pseudomonadota</taxon>
        <taxon>Alphaproteobacteria</taxon>
        <taxon>Hyphomicrobiales</taxon>
        <taxon>Boseaceae</taxon>
        <taxon>Bosea</taxon>
    </lineage>
</organism>
<evidence type="ECO:0000313" key="3">
    <source>
        <dbReference type="EMBL" id="SEK94847.1"/>
    </source>
</evidence>
<gene>
    <name evidence="3" type="ORF">SAMN04515666_102433</name>
</gene>
<feature type="transmembrane region" description="Helical" evidence="1">
    <location>
        <begin position="80"/>
        <end position="102"/>
    </location>
</feature>
<reference evidence="4" key="1">
    <citation type="submission" date="2016-10" db="EMBL/GenBank/DDBJ databases">
        <authorList>
            <person name="Varghese N."/>
            <person name="Submissions S."/>
        </authorList>
    </citation>
    <scope>NUCLEOTIDE SEQUENCE [LARGE SCALE GENOMIC DNA]</scope>
    <source>
        <strain evidence="4">LMG 26383,CCUG 61248,R- 45681</strain>
    </source>
</reference>
<keyword evidence="1" id="KW-0472">Membrane</keyword>
<keyword evidence="1" id="KW-1133">Transmembrane helix</keyword>
<evidence type="ECO:0000259" key="2">
    <source>
        <dbReference type="Pfam" id="PF14378"/>
    </source>
</evidence>
<feature type="transmembrane region" description="Helical" evidence="1">
    <location>
        <begin position="23"/>
        <end position="41"/>
    </location>
</feature>
<evidence type="ECO:0000313" key="4">
    <source>
        <dbReference type="Proteomes" id="UP000199664"/>
    </source>
</evidence>
<feature type="transmembrane region" description="Helical" evidence="1">
    <location>
        <begin position="238"/>
        <end position="255"/>
    </location>
</feature>
<dbReference type="Pfam" id="PF14378">
    <property type="entry name" value="PAP2_3"/>
    <property type="match status" value="1"/>
</dbReference>
<keyword evidence="1" id="KW-0812">Transmembrane</keyword>
<dbReference type="InterPro" id="IPR026841">
    <property type="entry name" value="Aur1/Ipt1"/>
</dbReference>
<dbReference type="EMBL" id="FOAN01000002">
    <property type="protein sequence ID" value="SEK94847.1"/>
    <property type="molecule type" value="Genomic_DNA"/>
</dbReference>
<protein>
    <submittedName>
        <fullName evidence="3">PAP2 superfamily protein</fullName>
    </submittedName>
</protein>
<accession>A0A1H7L996</accession>
<sequence>MAAKPLERAMSGHGVIADRANRLAWILTGSLLLVDLAWLAFSQISVVPLSLAGPVAVGAGLAFAARYYRYRRGEARLADALDLCGQMTAFMTVGALFSYLVATLGMPMQDAALYAIDQGLGLDWLAYLKVVDQRPLLGVLFRVAYQSFIPQVLVLMLVLSFSGLGHAARVMTLAMMLSGIVTIAISGLLPAMAMFVHLNLSPADYPNLSPSAAFVHVKDMHALRAGLPLELDLSKAEGIITFPSYHAALGLLMLLAGLSHSVLRWSFGALNLAMIAATPIDGGHYFVDVAAGLVIAVLCYLLARRLLRVKSGVARQNSLAAPVAIAKS</sequence>
<dbReference type="STRING" id="1036779.SAMN04515666_102433"/>
<feature type="transmembrane region" description="Helical" evidence="1">
    <location>
        <begin position="262"/>
        <end position="280"/>
    </location>
</feature>
<keyword evidence="4" id="KW-1185">Reference proteome</keyword>
<feature type="domain" description="Inositolphosphotransferase Aur1/Ipt1" evidence="2">
    <location>
        <begin position="112"/>
        <end position="301"/>
    </location>
</feature>
<feature type="transmembrane region" description="Helical" evidence="1">
    <location>
        <begin position="47"/>
        <end position="68"/>
    </location>
</feature>
<dbReference type="Proteomes" id="UP000199664">
    <property type="component" value="Unassembled WGS sequence"/>
</dbReference>
<evidence type="ECO:0000256" key="1">
    <source>
        <dbReference type="SAM" id="Phobius"/>
    </source>
</evidence>
<dbReference type="RefSeq" id="WP_143079665.1">
    <property type="nucleotide sequence ID" value="NZ_FOAN01000002.1"/>
</dbReference>
<feature type="transmembrane region" description="Helical" evidence="1">
    <location>
        <begin position="143"/>
        <end position="161"/>
    </location>
</feature>
<feature type="transmembrane region" description="Helical" evidence="1">
    <location>
        <begin position="286"/>
        <end position="303"/>
    </location>
</feature>
<feature type="transmembrane region" description="Helical" evidence="1">
    <location>
        <begin position="173"/>
        <end position="198"/>
    </location>
</feature>
<dbReference type="OrthoDB" id="7584858at2"/>
<name>A0A1H7L996_9HYPH</name>
<dbReference type="AlphaFoldDB" id="A0A1H7L996"/>
<dbReference type="GO" id="GO:0016020">
    <property type="term" value="C:membrane"/>
    <property type="evidence" value="ECO:0007669"/>
    <property type="project" value="UniProtKB-SubCell"/>
</dbReference>
<proteinExistence type="predicted"/>